<name>A0A3G5A6H9_9VIRU</name>
<sequence>MSSFEIPDGQSLLRRSSSVSFSTRQPLEEKEKVISYLDVDLLHGELEFSYLMILPMGKQPEYIIDITKVYRMKEISKDERKGSKVYDVIVNSEKCSLVLAEEVEESCVSEILIVDTARRRYVVCVEIDRVMGGYSDDFFKLAMRLDCLPSDHSGYIDLDIACKEILFAKFVYE</sequence>
<proteinExistence type="predicted"/>
<organism evidence="1">
    <name type="scientific">Harvfovirus sp</name>
    <dbReference type="NCBI Taxonomy" id="2487768"/>
    <lineage>
        <taxon>Viruses</taxon>
        <taxon>Varidnaviria</taxon>
        <taxon>Bamfordvirae</taxon>
        <taxon>Nucleocytoviricota</taxon>
        <taxon>Megaviricetes</taxon>
        <taxon>Imitervirales</taxon>
        <taxon>Mimiviridae</taxon>
        <taxon>Klosneuvirinae</taxon>
    </lineage>
</organism>
<protein>
    <submittedName>
        <fullName evidence="1">Uncharacterized protein</fullName>
    </submittedName>
</protein>
<reference evidence="1" key="1">
    <citation type="submission" date="2018-10" db="EMBL/GenBank/DDBJ databases">
        <title>Hidden diversity of soil giant viruses.</title>
        <authorList>
            <person name="Schulz F."/>
            <person name="Alteio L."/>
            <person name="Goudeau D."/>
            <person name="Ryan E.M."/>
            <person name="Malmstrom R.R."/>
            <person name="Blanchard J."/>
            <person name="Woyke T."/>
        </authorList>
    </citation>
    <scope>NUCLEOTIDE SEQUENCE</scope>
    <source>
        <strain evidence="1">HAV1</strain>
    </source>
</reference>
<accession>A0A3G5A6H9</accession>
<gene>
    <name evidence="1" type="ORF">Harvfovirus68_2</name>
</gene>
<dbReference type="EMBL" id="MK072310">
    <property type="protein sequence ID" value="AYV81841.1"/>
    <property type="molecule type" value="Genomic_DNA"/>
</dbReference>
<evidence type="ECO:0000313" key="1">
    <source>
        <dbReference type="EMBL" id="AYV81841.1"/>
    </source>
</evidence>